<reference evidence="1 2" key="1">
    <citation type="submission" date="2021-08" db="EMBL/GenBank/DDBJ databases">
        <title>Draft Genome Sequence of Phanerochaete sordida strain YK-624.</title>
        <authorList>
            <person name="Mori T."/>
            <person name="Dohra H."/>
            <person name="Suzuki T."/>
            <person name="Kawagishi H."/>
            <person name="Hirai H."/>
        </authorList>
    </citation>
    <scope>NUCLEOTIDE SEQUENCE [LARGE SCALE GENOMIC DNA]</scope>
    <source>
        <strain evidence="1 2">YK-624</strain>
    </source>
</reference>
<protein>
    <submittedName>
        <fullName evidence="1">Uncharacterized protein</fullName>
    </submittedName>
</protein>
<dbReference type="EMBL" id="BPQB01000037">
    <property type="protein sequence ID" value="GJE94100.1"/>
    <property type="molecule type" value="Genomic_DNA"/>
</dbReference>
<proteinExistence type="predicted"/>
<organism evidence="1 2">
    <name type="scientific">Phanerochaete sordida</name>
    <dbReference type="NCBI Taxonomy" id="48140"/>
    <lineage>
        <taxon>Eukaryota</taxon>
        <taxon>Fungi</taxon>
        <taxon>Dikarya</taxon>
        <taxon>Basidiomycota</taxon>
        <taxon>Agaricomycotina</taxon>
        <taxon>Agaricomycetes</taxon>
        <taxon>Polyporales</taxon>
        <taxon>Phanerochaetaceae</taxon>
        <taxon>Phanerochaete</taxon>
    </lineage>
</organism>
<evidence type="ECO:0000313" key="1">
    <source>
        <dbReference type="EMBL" id="GJE94100.1"/>
    </source>
</evidence>
<sequence>MARTYFPTLRRCPSGIPEPRDLQGACDPCRGALDIPVEEHTHLLEFALQVVAFLKVCCFSDRWRRLKPRLRAATRGMALAFIGSRSSSASRRLSGASGASVLRRTHPCGIFCRTGSFCRARAACASSSGSSSTVTKRRNRVVRRIPLGLRNGRQDDLRLDRPWVSERCFMTCSTVIGTMSCSHHTHGSSTFFRFDQAFCRFSNAA</sequence>
<comment type="caution">
    <text evidence="1">The sequence shown here is derived from an EMBL/GenBank/DDBJ whole genome shotgun (WGS) entry which is preliminary data.</text>
</comment>
<accession>A0A9P3GFT1</accession>
<name>A0A9P3GFT1_9APHY</name>
<dbReference type="Proteomes" id="UP000703269">
    <property type="component" value="Unassembled WGS sequence"/>
</dbReference>
<evidence type="ECO:0000313" key="2">
    <source>
        <dbReference type="Proteomes" id="UP000703269"/>
    </source>
</evidence>
<dbReference type="AlphaFoldDB" id="A0A9P3GFT1"/>
<keyword evidence="2" id="KW-1185">Reference proteome</keyword>
<gene>
    <name evidence="1" type="ORF">PsYK624_102680</name>
</gene>